<reference evidence="1 2" key="1">
    <citation type="journal article" date="2023" name="Sci. Data">
        <title>Genome assembly of the Korean intertidal mud-creeper Batillaria attramentaria.</title>
        <authorList>
            <person name="Patra A.K."/>
            <person name="Ho P.T."/>
            <person name="Jun S."/>
            <person name="Lee S.J."/>
            <person name="Kim Y."/>
            <person name="Won Y.J."/>
        </authorList>
    </citation>
    <scope>NUCLEOTIDE SEQUENCE [LARGE SCALE GENOMIC DNA]</scope>
    <source>
        <strain evidence="1">Wonlab-2016</strain>
    </source>
</reference>
<name>A0ABD0LZT0_9CAEN</name>
<protein>
    <submittedName>
        <fullName evidence="1">Uncharacterized protein</fullName>
    </submittedName>
</protein>
<dbReference type="Proteomes" id="UP001519460">
    <property type="component" value="Unassembled WGS sequence"/>
</dbReference>
<evidence type="ECO:0000313" key="1">
    <source>
        <dbReference type="EMBL" id="KAK7504528.1"/>
    </source>
</evidence>
<accession>A0ABD0LZT0</accession>
<gene>
    <name evidence="1" type="ORF">BaRGS_00004394</name>
</gene>
<proteinExistence type="predicted"/>
<organism evidence="1 2">
    <name type="scientific">Batillaria attramentaria</name>
    <dbReference type="NCBI Taxonomy" id="370345"/>
    <lineage>
        <taxon>Eukaryota</taxon>
        <taxon>Metazoa</taxon>
        <taxon>Spiralia</taxon>
        <taxon>Lophotrochozoa</taxon>
        <taxon>Mollusca</taxon>
        <taxon>Gastropoda</taxon>
        <taxon>Caenogastropoda</taxon>
        <taxon>Sorbeoconcha</taxon>
        <taxon>Cerithioidea</taxon>
        <taxon>Batillariidae</taxon>
        <taxon>Batillaria</taxon>
    </lineage>
</organism>
<dbReference type="EMBL" id="JACVVK020000015">
    <property type="protein sequence ID" value="KAK7504528.1"/>
    <property type="molecule type" value="Genomic_DNA"/>
</dbReference>
<keyword evidence="2" id="KW-1185">Reference proteome</keyword>
<evidence type="ECO:0000313" key="2">
    <source>
        <dbReference type="Proteomes" id="UP001519460"/>
    </source>
</evidence>
<feature type="non-terminal residue" evidence="1">
    <location>
        <position position="1"/>
    </location>
</feature>
<sequence length="165" mass="18473">ISDTGLKARRDAENSRRVSVCLEGSDTDDSLVGALLPEHSPAKLTARVQADRCKGAYTGCTQDLMQTFTHFRPLISKPSFAIIQNAHNERAWFFAHLRFRQRLCVRAWKSIEYAQCQLAVAWHIPTSRAANGFLLSRLQSSVTGSLPKLPATRVCDKVVLHSPRR</sequence>
<dbReference type="AlphaFoldDB" id="A0ABD0LZT0"/>
<comment type="caution">
    <text evidence="1">The sequence shown here is derived from an EMBL/GenBank/DDBJ whole genome shotgun (WGS) entry which is preliminary data.</text>
</comment>